<reference evidence="7 8" key="1">
    <citation type="submission" date="2018-08" db="EMBL/GenBank/DDBJ databases">
        <title>Complete genome sequence of JP2-74.</title>
        <authorList>
            <person name="Wu L."/>
        </authorList>
    </citation>
    <scope>NUCLEOTIDE SEQUENCE [LARGE SCALE GENOMIC DNA]</scope>
    <source>
        <strain evidence="7 8">JP2-74</strain>
    </source>
</reference>
<dbReference type="InterPro" id="IPR004089">
    <property type="entry name" value="MCPsignal_dom"/>
</dbReference>
<dbReference type="EMBL" id="CP031968">
    <property type="protein sequence ID" value="AXT48605.1"/>
    <property type="molecule type" value="Genomic_DNA"/>
</dbReference>
<keyword evidence="8" id="KW-1185">Reference proteome</keyword>
<dbReference type="Gene3D" id="1.10.287.950">
    <property type="entry name" value="Methyl-accepting chemotaxis protein"/>
    <property type="match status" value="1"/>
</dbReference>
<dbReference type="Pfam" id="PF22673">
    <property type="entry name" value="MCP-like_PDC_1"/>
    <property type="match status" value="1"/>
</dbReference>
<evidence type="ECO:0000256" key="1">
    <source>
        <dbReference type="ARBA" id="ARBA00004370"/>
    </source>
</evidence>
<dbReference type="AlphaFoldDB" id="A0AAD0RUB3"/>
<protein>
    <submittedName>
        <fullName evidence="7">Methyl-accepting chemotaxis protein</fullName>
    </submittedName>
</protein>
<dbReference type="SUPFAM" id="SSF58104">
    <property type="entry name" value="Methyl-accepting chemotaxis protein (MCP) signaling domain"/>
    <property type="match status" value="1"/>
</dbReference>
<dbReference type="CDD" id="cd06225">
    <property type="entry name" value="HAMP"/>
    <property type="match status" value="1"/>
</dbReference>
<dbReference type="GO" id="GO:0006935">
    <property type="term" value="P:chemotaxis"/>
    <property type="evidence" value="ECO:0007669"/>
    <property type="project" value="UniProtKB-ARBA"/>
</dbReference>
<comment type="subcellular location">
    <subcellularLocation>
        <location evidence="1">Membrane</location>
    </subcellularLocation>
</comment>
<accession>A0AAD0RUB3</accession>
<organism evidence="7 8">
    <name type="scientific">Chromobacterium rhizoryzae</name>
    <dbReference type="NCBI Taxonomy" id="1778675"/>
    <lineage>
        <taxon>Bacteria</taxon>
        <taxon>Pseudomonadati</taxon>
        <taxon>Pseudomonadota</taxon>
        <taxon>Betaproteobacteria</taxon>
        <taxon>Neisseriales</taxon>
        <taxon>Chromobacteriaceae</taxon>
        <taxon>Chromobacterium</taxon>
    </lineage>
</organism>
<dbReference type="Proteomes" id="UP000259465">
    <property type="component" value="Chromosome"/>
</dbReference>
<dbReference type="CDD" id="cd11386">
    <property type="entry name" value="MCP_signal"/>
    <property type="match status" value="1"/>
</dbReference>
<dbReference type="PROSITE" id="PS50885">
    <property type="entry name" value="HAMP"/>
    <property type="match status" value="1"/>
</dbReference>
<dbReference type="PANTHER" id="PTHR32089">
    <property type="entry name" value="METHYL-ACCEPTING CHEMOTAXIS PROTEIN MCPB"/>
    <property type="match status" value="1"/>
</dbReference>
<evidence type="ECO:0000313" key="8">
    <source>
        <dbReference type="Proteomes" id="UP000259465"/>
    </source>
</evidence>
<evidence type="ECO:0000256" key="3">
    <source>
        <dbReference type="ARBA" id="ARBA00029447"/>
    </source>
</evidence>
<dbReference type="SMART" id="SM00304">
    <property type="entry name" value="HAMP"/>
    <property type="match status" value="2"/>
</dbReference>
<evidence type="ECO:0000256" key="2">
    <source>
        <dbReference type="ARBA" id="ARBA00023224"/>
    </source>
</evidence>
<evidence type="ECO:0000259" key="6">
    <source>
        <dbReference type="PROSITE" id="PS50885"/>
    </source>
</evidence>
<feature type="domain" description="HAMP" evidence="6">
    <location>
        <begin position="333"/>
        <end position="387"/>
    </location>
</feature>
<dbReference type="GO" id="GO:0016020">
    <property type="term" value="C:membrane"/>
    <property type="evidence" value="ECO:0007669"/>
    <property type="project" value="UniProtKB-SubCell"/>
</dbReference>
<dbReference type="PROSITE" id="PS50111">
    <property type="entry name" value="CHEMOTAXIS_TRANSDUC_2"/>
    <property type="match status" value="1"/>
</dbReference>
<dbReference type="FunFam" id="1.10.287.950:FF:000001">
    <property type="entry name" value="Methyl-accepting chemotaxis sensory transducer"/>
    <property type="match status" value="1"/>
</dbReference>
<name>A0AAD0RUB3_9NEIS</name>
<sequence>MGTTMITTIKGKILASSGLLILIGFCVLAGVNIYASYQSAEKAVLDNAKLLAESEAGQVQRLLGKTYDSAQVVAESAVAVKHNLPPNARQLVSDIVKGQLPNNPDAVGYWAIWEPNALDGRDAELAGKEHNDKTGRSGVYWYRKSGKIDVVWGGEGVDDSAYYTEPRKTGKPMLTEPYVDPDIKILMGTISFPLLVNGKVLGVAGCDIALGHLQELAAKVKPYQSGFMSLYSNSGVQLAGRDPALNGKADAGLPATAKTAIKSGQPAEYDSDDGFRHFIMPITVGEAGMPWAVRISIPLSEAFAPVRAASWQSALISLGILALILLLLGATLNQLLRPLGRLQSAMSELASGSGDLTRALPIASRDEIGLAAGAFNTFTGSLRAMMLDVRRHAGDVLGSVRQLSGDVDQIRGSSARQSEAANATAASVEQLSVSVSHIAESARVAEQRAREADTLSSEASANVDATVREIGRISQTVRELAEVLGGMQQRSDQISGIVSVIRDIADQTNLLALNAAIEAARAGEMGRGFAVVADEVRKLAERTSQATLEISGVIQTMQQDTAKASDSMDGALRQVDQGVKLAEESAQSIQQISGHAQQVVESVGDIAASTSEQSSASQEIARHIENIHGMLLQTDESISQAQQATTLLARLGEELDSLIGKFKL</sequence>
<dbReference type="CDD" id="cd12913">
    <property type="entry name" value="PDC1_MCP_like"/>
    <property type="match status" value="1"/>
</dbReference>
<comment type="similarity">
    <text evidence="3">Belongs to the methyl-accepting chemotaxis (MCP) protein family.</text>
</comment>
<evidence type="ECO:0000259" key="5">
    <source>
        <dbReference type="PROSITE" id="PS50111"/>
    </source>
</evidence>
<dbReference type="SMART" id="SM00283">
    <property type="entry name" value="MA"/>
    <property type="match status" value="1"/>
</dbReference>
<dbReference type="Pfam" id="PF00672">
    <property type="entry name" value="HAMP"/>
    <property type="match status" value="1"/>
</dbReference>
<dbReference type="Pfam" id="PF00015">
    <property type="entry name" value="MCPsignal"/>
    <property type="match status" value="1"/>
</dbReference>
<evidence type="ECO:0000256" key="4">
    <source>
        <dbReference type="PROSITE-ProRule" id="PRU00284"/>
    </source>
</evidence>
<dbReference type="GO" id="GO:0007165">
    <property type="term" value="P:signal transduction"/>
    <property type="evidence" value="ECO:0007669"/>
    <property type="project" value="UniProtKB-KW"/>
</dbReference>
<dbReference type="Gene3D" id="3.30.450.20">
    <property type="entry name" value="PAS domain"/>
    <property type="match status" value="2"/>
</dbReference>
<gene>
    <name evidence="7" type="ORF">D1345_21640</name>
</gene>
<evidence type="ECO:0000313" key="7">
    <source>
        <dbReference type="EMBL" id="AXT48605.1"/>
    </source>
</evidence>
<feature type="domain" description="Methyl-accepting transducer" evidence="5">
    <location>
        <begin position="392"/>
        <end position="628"/>
    </location>
</feature>
<keyword evidence="2 4" id="KW-0807">Transducer</keyword>
<dbReference type="KEGG" id="crz:D1345_21640"/>
<proteinExistence type="inferred from homology"/>
<dbReference type="PANTHER" id="PTHR32089:SF112">
    <property type="entry name" value="LYSOZYME-LIKE PROTEIN-RELATED"/>
    <property type="match status" value="1"/>
</dbReference>
<dbReference type="InterPro" id="IPR003660">
    <property type="entry name" value="HAMP_dom"/>
</dbReference>